<gene>
    <name evidence="2" type="ORF">PRUPE_7G107500</name>
</gene>
<dbReference type="Gramene" id="ONH96096">
    <property type="protein sequence ID" value="ONH96096"/>
    <property type="gene ID" value="PRUPE_7G107500"/>
</dbReference>
<reference evidence="2 3" key="1">
    <citation type="journal article" date="2013" name="Nat. Genet.">
        <title>The high-quality draft genome of peach (Prunus persica) identifies unique patterns of genetic diversity, domestication and genome evolution.</title>
        <authorList>
            <consortium name="International Peach Genome Initiative"/>
            <person name="Verde I."/>
            <person name="Abbott A.G."/>
            <person name="Scalabrin S."/>
            <person name="Jung S."/>
            <person name="Shu S."/>
            <person name="Marroni F."/>
            <person name="Zhebentyayeva T."/>
            <person name="Dettori M.T."/>
            <person name="Grimwood J."/>
            <person name="Cattonaro F."/>
            <person name="Zuccolo A."/>
            <person name="Rossini L."/>
            <person name="Jenkins J."/>
            <person name="Vendramin E."/>
            <person name="Meisel L.A."/>
            <person name="Decroocq V."/>
            <person name="Sosinski B."/>
            <person name="Prochnik S."/>
            <person name="Mitros T."/>
            <person name="Policriti A."/>
            <person name="Cipriani G."/>
            <person name="Dondini L."/>
            <person name="Ficklin S."/>
            <person name="Goodstein D.M."/>
            <person name="Xuan P."/>
            <person name="Del Fabbro C."/>
            <person name="Aramini V."/>
            <person name="Copetti D."/>
            <person name="Gonzalez S."/>
            <person name="Horner D.S."/>
            <person name="Falchi R."/>
            <person name="Lucas S."/>
            <person name="Mica E."/>
            <person name="Maldonado J."/>
            <person name="Lazzari B."/>
            <person name="Bielenberg D."/>
            <person name="Pirona R."/>
            <person name="Miculan M."/>
            <person name="Barakat A."/>
            <person name="Testolin R."/>
            <person name="Stella A."/>
            <person name="Tartarini S."/>
            <person name="Tonutti P."/>
            <person name="Arus P."/>
            <person name="Orellana A."/>
            <person name="Wells C."/>
            <person name="Main D."/>
            <person name="Vizzotto G."/>
            <person name="Silva H."/>
            <person name="Salamini F."/>
            <person name="Schmutz J."/>
            <person name="Morgante M."/>
            <person name="Rokhsar D.S."/>
        </authorList>
    </citation>
    <scope>NUCLEOTIDE SEQUENCE [LARGE SCALE GENOMIC DNA]</scope>
    <source>
        <strain evidence="3">cv. Nemared</strain>
    </source>
</reference>
<sequence>MKSSLPRQEQAHTRNDASDNYRDTHECLQQIDEYETLEGHNGMKANYNLWTSDMHEYFAGQATQDGIVDTY</sequence>
<dbReference type="Proteomes" id="UP000006882">
    <property type="component" value="Chromosome G7"/>
</dbReference>
<evidence type="ECO:0000313" key="3">
    <source>
        <dbReference type="Proteomes" id="UP000006882"/>
    </source>
</evidence>
<feature type="region of interest" description="Disordered" evidence="1">
    <location>
        <begin position="1"/>
        <end position="23"/>
    </location>
</feature>
<proteinExistence type="predicted"/>
<keyword evidence="3" id="KW-1185">Reference proteome</keyword>
<evidence type="ECO:0000256" key="1">
    <source>
        <dbReference type="SAM" id="MobiDB-lite"/>
    </source>
</evidence>
<protein>
    <submittedName>
        <fullName evidence="2">Uncharacterized protein</fullName>
    </submittedName>
</protein>
<accession>A0A251N9V0</accession>
<evidence type="ECO:0000313" key="2">
    <source>
        <dbReference type="EMBL" id="ONH96096.1"/>
    </source>
</evidence>
<dbReference type="EMBL" id="CM007657">
    <property type="protein sequence ID" value="ONH96096.1"/>
    <property type="molecule type" value="Genomic_DNA"/>
</dbReference>
<feature type="compositionally biased region" description="Basic and acidic residues" evidence="1">
    <location>
        <begin position="9"/>
        <end position="23"/>
    </location>
</feature>
<organism evidence="2 3">
    <name type="scientific">Prunus persica</name>
    <name type="common">Peach</name>
    <name type="synonym">Amygdalus persica</name>
    <dbReference type="NCBI Taxonomy" id="3760"/>
    <lineage>
        <taxon>Eukaryota</taxon>
        <taxon>Viridiplantae</taxon>
        <taxon>Streptophyta</taxon>
        <taxon>Embryophyta</taxon>
        <taxon>Tracheophyta</taxon>
        <taxon>Spermatophyta</taxon>
        <taxon>Magnoliopsida</taxon>
        <taxon>eudicotyledons</taxon>
        <taxon>Gunneridae</taxon>
        <taxon>Pentapetalae</taxon>
        <taxon>rosids</taxon>
        <taxon>fabids</taxon>
        <taxon>Rosales</taxon>
        <taxon>Rosaceae</taxon>
        <taxon>Amygdaloideae</taxon>
        <taxon>Amygdaleae</taxon>
        <taxon>Prunus</taxon>
    </lineage>
</organism>
<dbReference type="AlphaFoldDB" id="A0A251N9V0"/>
<name>A0A251N9V0_PRUPE</name>